<evidence type="ECO:0000256" key="3">
    <source>
        <dbReference type="ARBA" id="ARBA00037882"/>
    </source>
</evidence>
<dbReference type="InterPro" id="IPR042095">
    <property type="entry name" value="SUMF_sf"/>
</dbReference>
<dbReference type="Gene3D" id="3.90.1580.10">
    <property type="entry name" value="paralog of FGE (formylglycine-generating enzyme)"/>
    <property type="match status" value="2"/>
</dbReference>
<dbReference type="SUPFAM" id="SSF109854">
    <property type="entry name" value="DinB/YfiT-like putative metalloenzymes"/>
    <property type="match status" value="1"/>
</dbReference>
<dbReference type="SUPFAM" id="SSF56436">
    <property type="entry name" value="C-type lectin-like"/>
    <property type="match status" value="1"/>
</dbReference>
<dbReference type="OrthoDB" id="9768004at2"/>
<keyword evidence="7" id="KW-1185">Reference proteome</keyword>
<protein>
    <submittedName>
        <fullName evidence="6">Ergothioneine biosynthesis protein EgtB</fullName>
    </submittedName>
</protein>
<dbReference type="InterPro" id="IPR034660">
    <property type="entry name" value="DinB/YfiT-like"/>
</dbReference>
<evidence type="ECO:0000256" key="2">
    <source>
        <dbReference type="ARBA" id="ARBA00023004"/>
    </source>
</evidence>
<comment type="caution">
    <text evidence="6">The sequence shown here is derived from an EMBL/GenBank/DDBJ whole genome shotgun (WGS) entry which is preliminary data.</text>
</comment>
<evidence type="ECO:0000313" key="6">
    <source>
        <dbReference type="EMBL" id="TCD08348.1"/>
    </source>
</evidence>
<feature type="domain" description="Sulfatase-modifying factor enzyme-like" evidence="4">
    <location>
        <begin position="170"/>
        <end position="319"/>
    </location>
</feature>
<dbReference type="NCBIfam" id="TIGR03440">
    <property type="entry name" value="egtB_TIGR03440"/>
    <property type="match status" value="1"/>
</dbReference>
<proteinExistence type="predicted"/>
<dbReference type="PANTHER" id="PTHR23150:SF36">
    <property type="entry name" value="HERCYNINE OXYGENASE"/>
    <property type="match status" value="1"/>
</dbReference>
<dbReference type="GO" id="GO:0052699">
    <property type="term" value="P:ergothioneine biosynthetic process"/>
    <property type="evidence" value="ECO:0007669"/>
    <property type="project" value="InterPro"/>
</dbReference>
<dbReference type="InterPro" id="IPR017806">
    <property type="entry name" value="EgtB"/>
</dbReference>
<keyword evidence="1" id="KW-0560">Oxidoreductase</keyword>
<dbReference type="InterPro" id="IPR024775">
    <property type="entry name" value="DinB-like"/>
</dbReference>
<name>A0A4R0P2V7_9SPHI</name>
<evidence type="ECO:0000259" key="5">
    <source>
        <dbReference type="Pfam" id="PF12867"/>
    </source>
</evidence>
<comment type="pathway">
    <text evidence="3">Amino-acid biosynthesis; ergothioneine biosynthesis.</text>
</comment>
<dbReference type="RefSeq" id="WP_131559494.1">
    <property type="nucleotide sequence ID" value="NZ_SJSN01000009.1"/>
</dbReference>
<evidence type="ECO:0000259" key="4">
    <source>
        <dbReference type="Pfam" id="PF03781"/>
    </source>
</evidence>
<evidence type="ECO:0000256" key="1">
    <source>
        <dbReference type="ARBA" id="ARBA00023002"/>
    </source>
</evidence>
<dbReference type="PANTHER" id="PTHR23150">
    <property type="entry name" value="SULFATASE MODIFYING FACTOR 1, 2"/>
    <property type="match status" value="1"/>
</dbReference>
<keyword evidence="2" id="KW-0408">Iron</keyword>
<sequence>MNLVEQYKQIRKHSEKICEPLETEDYVVQPVEDVSPPKWHLGHTTWFFETFILIPNAAEYQVFSENYNYVFNSYYETIGNRVIRTDRGNLSRPSVNDVYQYRAYVDEAMERFLQTTISDELLELLILGFNHEQQHQELLLTDIKYILGNNPLFPPYSADWKEESYLATEAKLITINEGVYEIGYDGGDFCFDNELNRHKVYLQEFEVSSELVTNGEYLDFIKDGGYTNFNFWHAEGWDWVLRNQIKAPMYWHLIDGEWCNYTLNGISLIDAKQSVTHISYYEAYAFASWKGMRLPTEFEWEVAAKQLNWGKRWEWTESAYLPYPGFNKAPGAIGEYNGKFMVNQKVLRGASVATPENHSRITYRNFFHPHLRWQFTGIRLAK</sequence>
<gene>
    <name evidence="6" type="ORF">EZ449_13180</name>
</gene>
<dbReference type="Pfam" id="PF12867">
    <property type="entry name" value="DinB_2"/>
    <property type="match status" value="1"/>
</dbReference>
<dbReference type="InterPro" id="IPR016187">
    <property type="entry name" value="CTDL_fold"/>
</dbReference>
<dbReference type="InterPro" id="IPR051043">
    <property type="entry name" value="Sulfatase_Mod_Factor_Kinase"/>
</dbReference>
<accession>A0A4R0P2V7</accession>
<reference evidence="6 7" key="1">
    <citation type="submission" date="2019-02" db="EMBL/GenBank/DDBJ databases">
        <title>Pedobacter sp. RP-3-11 sp. nov., isolated from Arctic soil.</title>
        <authorList>
            <person name="Dahal R.H."/>
        </authorList>
    </citation>
    <scope>NUCLEOTIDE SEQUENCE [LARGE SCALE GENOMIC DNA]</scope>
    <source>
        <strain evidence="6 7">RP-3-11</strain>
    </source>
</reference>
<dbReference type="Proteomes" id="UP000291485">
    <property type="component" value="Unassembled WGS sequence"/>
</dbReference>
<evidence type="ECO:0000313" key="7">
    <source>
        <dbReference type="Proteomes" id="UP000291485"/>
    </source>
</evidence>
<dbReference type="InterPro" id="IPR005532">
    <property type="entry name" value="SUMF_dom"/>
</dbReference>
<organism evidence="6 7">
    <name type="scientific">Pedobacter frigidisoli</name>
    <dbReference type="NCBI Taxonomy" id="2530455"/>
    <lineage>
        <taxon>Bacteria</taxon>
        <taxon>Pseudomonadati</taxon>
        <taxon>Bacteroidota</taxon>
        <taxon>Sphingobacteriia</taxon>
        <taxon>Sphingobacteriales</taxon>
        <taxon>Sphingobacteriaceae</taxon>
        <taxon>Pedobacter</taxon>
    </lineage>
</organism>
<feature type="domain" description="DinB-like" evidence="5">
    <location>
        <begin position="6"/>
        <end position="135"/>
    </location>
</feature>
<dbReference type="AlphaFoldDB" id="A0A4R0P2V7"/>
<dbReference type="EMBL" id="SJSN01000009">
    <property type="protein sequence ID" value="TCD08348.1"/>
    <property type="molecule type" value="Genomic_DNA"/>
</dbReference>
<dbReference type="Pfam" id="PF03781">
    <property type="entry name" value="FGE-sulfatase"/>
    <property type="match status" value="1"/>
</dbReference>